<reference evidence="3 4" key="1">
    <citation type="journal article" date="2021" name="Hortic Res">
        <title>Chromosome-scale assembly of the Dendrobium chrysotoxum genome enhances the understanding of orchid evolution.</title>
        <authorList>
            <person name="Zhang Y."/>
            <person name="Zhang G.Q."/>
            <person name="Zhang D."/>
            <person name="Liu X.D."/>
            <person name="Xu X.Y."/>
            <person name="Sun W.H."/>
            <person name="Yu X."/>
            <person name="Zhu X."/>
            <person name="Wang Z.W."/>
            <person name="Zhao X."/>
            <person name="Zhong W.Y."/>
            <person name="Chen H."/>
            <person name="Yin W.L."/>
            <person name="Huang T."/>
            <person name="Niu S.C."/>
            <person name="Liu Z.J."/>
        </authorList>
    </citation>
    <scope>NUCLEOTIDE SEQUENCE [LARGE SCALE GENOMIC DNA]</scope>
    <source>
        <strain evidence="3">Lindl</strain>
    </source>
</reference>
<keyword evidence="4" id="KW-1185">Reference proteome</keyword>
<feature type="transmembrane region" description="Helical" evidence="2">
    <location>
        <begin position="54"/>
        <end position="77"/>
    </location>
</feature>
<keyword evidence="2" id="KW-0472">Membrane</keyword>
<evidence type="ECO:0000313" key="4">
    <source>
        <dbReference type="Proteomes" id="UP000775213"/>
    </source>
</evidence>
<evidence type="ECO:0000256" key="1">
    <source>
        <dbReference type="SAM" id="MobiDB-lite"/>
    </source>
</evidence>
<dbReference type="EMBL" id="JAGFBR010000018">
    <property type="protein sequence ID" value="KAH0449974.1"/>
    <property type="molecule type" value="Genomic_DNA"/>
</dbReference>
<gene>
    <name evidence="3" type="ORF">IEQ34_020666</name>
</gene>
<dbReference type="AlphaFoldDB" id="A0AAV7G2Z7"/>
<feature type="region of interest" description="Disordered" evidence="1">
    <location>
        <begin position="146"/>
        <end position="174"/>
    </location>
</feature>
<sequence>MESDKQTAGRRFHLQQFRRLFSYIGATVALLLFSYSSFYIPIPPSNPGDLFRRAAAILVSPWFVFLVGNIIILLLIFAKSGQLSTSSEFISSEFNSCEVPYPSPPHLGPIEEVEYEEKKVCVEISSYRRSKSEKLERVREEPELRRSETAVVSRGRKGEVAHDGGDSEGEEDAEHFRRTIEEFIAKHQRRFQREESLAVVSFSDGITEPFTM</sequence>
<accession>A0AAV7G2Z7</accession>
<comment type="caution">
    <text evidence="3">The sequence shown here is derived from an EMBL/GenBank/DDBJ whole genome shotgun (WGS) entry which is preliminary data.</text>
</comment>
<organism evidence="3 4">
    <name type="scientific">Dendrobium chrysotoxum</name>
    <name type="common">Orchid</name>
    <dbReference type="NCBI Taxonomy" id="161865"/>
    <lineage>
        <taxon>Eukaryota</taxon>
        <taxon>Viridiplantae</taxon>
        <taxon>Streptophyta</taxon>
        <taxon>Embryophyta</taxon>
        <taxon>Tracheophyta</taxon>
        <taxon>Spermatophyta</taxon>
        <taxon>Magnoliopsida</taxon>
        <taxon>Liliopsida</taxon>
        <taxon>Asparagales</taxon>
        <taxon>Orchidaceae</taxon>
        <taxon>Epidendroideae</taxon>
        <taxon>Malaxideae</taxon>
        <taxon>Dendrobiinae</taxon>
        <taxon>Dendrobium</taxon>
    </lineage>
</organism>
<protein>
    <recommendedName>
        <fullName evidence="5">DUF4408 domain-containing protein</fullName>
    </recommendedName>
</protein>
<proteinExistence type="predicted"/>
<keyword evidence="2" id="KW-0812">Transmembrane</keyword>
<evidence type="ECO:0008006" key="5">
    <source>
        <dbReference type="Google" id="ProtNLM"/>
    </source>
</evidence>
<feature type="transmembrane region" description="Helical" evidence="2">
    <location>
        <begin position="20"/>
        <end position="42"/>
    </location>
</feature>
<keyword evidence="2" id="KW-1133">Transmembrane helix</keyword>
<dbReference type="PANTHER" id="PTHR33640">
    <property type="entry name" value="TRANSMEMBRANE PROTEIN"/>
    <property type="match status" value="1"/>
</dbReference>
<dbReference type="Proteomes" id="UP000775213">
    <property type="component" value="Unassembled WGS sequence"/>
</dbReference>
<dbReference type="PANTHER" id="PTHR33640:SF8">
    <property type="entry name" value="TRANSMEMBRANE PROTEIN"/>
    <property type="match status" value="1"/>
</dbReference>
<evidence type="ECO:0000313" key="3">
    <source>
        <dbReference type="EMBL" id="KAH0449974.1"/>
    </source>
</evidence>
<evidence type="ECO:0000256" key="2">
    <source>
        <dbReference type="SAM" id="Phobius"/>
    </source>
</evidence>
<feature type="compositionally biased region" description="Basic and acidic residues" evidence="1">
    <location>
        <begin position="156"/>
        <end position="165"/>
    </location>
</feature>
<name>A0AAV7G2Z7_DENCH</name>